<organism evidence="2 3">
    <name type="scientific">Achlya hypogyna</name>
    <name type="common">Oomycete</name>
    <name type="synonym">Protoachlya hypogyna</name>
    <dbReference type="NCBI Taxonomy" id="1202772"/>
    <lineage>
        <taxon>Eukaryota</taxon>
        <taxon>Sar</taxon>
        <taxon>Stramenopiles</taxon>
        <taxon>Oomycota</taxon>
        <taxon>Saprolegniomycetes</taxon>
        <taxon>Saprolegniales</taxon>
        <taxon>Achlyaceae</taxon>
        <taxon>Achlya</taxon>
    </lineage>
</organism>
<dbReference type="EMBL" id="JNBR01000501">
    <property type="protein sequence ID" value="OQR91791.1"/>
    <property type="molecule type" value="Genomic_DNA"/>
</dbReference>
<feature type="transmembrane region" description="Helical" evidence="1">
    <location>
        <begin position="586"/>
        <end position="610"/>
    </location>
</feature>
<keyword evidence="3" id="KW-1185">Reference proteome</keyword>
<gene>
    <name evidence="2" type="ORF">ACHHYP_04358</name>
</gene>
<feature type="transmembrane region" description="Helical" evidence="1">
    <location>
        <begin position="1606"/>
        <end position="1626"/>
    </location>
</feature>
<dbReference type="OrthoDB" id="77620at2759"/>
<dbReference type="Proteomes" id="UP000243579">
    <property type="component" value="Unassembled WGS sequence"/>
</dbReference>
<sequence>MAGSLLEHRVEMWVGIVYVLLSLGGCVWYLHLLRPSFANDLWWAGYNVTGHQAFLIDVINKFLETNVNGTLDILAPAAAVSKVYTALDAWTLIYPTYMHDIVLGQLTSVEYAVPFLRQLSTYWCMRMNVQHCWVDFNQTFEIAHTVRRQQRCVANYRRNAAVYMEATLRNQPWEPYLALWGGTGLRFNVAIQRGLEETQRGRDFLAQMAVAFATTTVSDELSYWASFDLTTFELQWQDRWQPGISETILIENALGIQQQVTLKALDQITGPWSSQSLFWMPLNDLYNGMTLNRSFVRGTSRYFGANVSAQLPAINLEVHRGMADARGNFVGKAWVLHNFVGPYLSIDTLYKLRPPELVAAYNRFHQVLLEQLANSPSLFESYSTLATAVLAPTPASWQNHTFYGGDPMCILGSGTTYVQQSFDFFDDCSQKTPLSCQPTPEALLFAMLAHQSTTPASVSAICALQASPRCTDALLAAASWLERLVIPSDLIDTLQNIPPTVQTTGAGFMQFATTPNGTWTLLLQALLDTDAAWSFFGWCFLADWATGLRQVVAFEGDVSTVVLLSNAYTGQRYVTSNQPLQVGTTMIYNLVVTATIYLVGAGALVVVYALRTRCDVVGRNLLHFNRLAGSVWVGRNLLLLRGMSAVLVLSTAQPTLTTTHSYSRMTSTPRSWLATAFLAGEATWLTYCLNEFLIVILSKPITPVYSPWSSCLAWLAIVALEVTDPVQVTIAVDRACVGADMDFGVFCTAGSIRVGDSRRVCLLVGLQVFAVLASIVGAHISQHWVGVAPAFDEQSLLFSGLPAATIRAATLRDYVPLYDQATCVLCGLVPLSSGGRRYIFDLKLWSLFPDTVTTNRQSGVVTPDADFLARARSMCIAPQPPVPGPLPIAVGRNRRWRVIAAGVGLMYVVVVITSSVSYFEVSQTNLANDLYWADFNVTGAHTFLATWLNEQLVLGATVLNVHLDSASLNLPGTFAASPAFVTTVNNYGAWLQHNELHTVEATIAGLRASDACMAPWIFTQYCFLDFKQAWSMAYSARRQTRCQNMVANGAVFLESVLRNVDWRDWTVCWGDAFAIAFGNELHTTSQGRAWLEAVATTGLPLNEEANYWRAHGIQSFDVQWQNYKRIGAINSYYINNAYGLAYPMTLMALNGTYRQSAQTTFKMYWSLANDLAAVGANSSGMGGASLLRSSSHFAFTNTSMQAVLAANLTLTTPLTNGLALVAATIGPFGVSDMVYVRVPSDISSLFHDILEMTRLTLATSLSAQAAYTAITPLGTSYPIPMKWLGPNYPSFGGSPLCQEFISSKTVSVGLSGILSYDLPCLPTSPIQSKVIPTRQHLIVSAIVSGLAAQQPVDFARICSYDPAYQAFCIVYLNRTMNFLQTYVPSSSTSFSASALAAMAAAQALNIEFMIYTKANATAPLRLLHTSILDVGDPGFYFFGWTYLYDWVLGNREVISFQGDIGNLTLLTDLELPLLQQARTWELSQDFAQYCRVAVWYVTFVMLSVAAVACGYIIAAHGHFEGLNMFELSRVGGIVWVGRPLLFLRSLTALCLLSTATFKLQTTGYISYFAVVPTPWYKTWLAASEVTWLASVVNDIALVFTKEHSVYYVTPNSALVWIIVAVLAYAAPVQANVALHQVCALAEIDLQVVCTSGDIGIGQSTRLIMLAVIVVACNMVCYGIARAAVRRPRCLVKSLLLSSGAKYLFLHTDRIFDGVYYLDRASAAVAGVLTYHQGHTIYALDIKLWRTFATPVPLANKHNPTLDAALPLVN</sequence>
<comment type="caution">
    <text evidence="2">The sequence shown here is derived from an EMBL/GenBank/DDBJ whole genome shotgun (WGS) entry which is preliminary data.</text>
</comment>
<evidence type="ECO:0000313" key="3">
    <source>
        <dbReference type="Proteomes" id="UP000243579"/>
    </source>
</evidence>
<feature type="transmembrane region" description="Helical" evidence="1">
    <location>
        <begin position="1493"/>
        <end position="1514"/>
    </location>
</feature>
<proteinExistence type="predicted"/>
<evidence type="ECO:0000313" key="2">
    <source>
        <dbReference type="EMBL" id="OQR91791.1"/>
    </source>
</evidence>
<feature type="transmembrane region" description="Helical" evidence="1">
    <location>
        <begin position="12"/>
        <end position="31"/>
    </location>
</feature>
<protein>
    <submittedName>
        <fullName evidence="2">Uncharacterized protein</fullName>
    </submittedName>
</protein>
<accession>A0A1V9Z1F4</accession>
<evidence type="ECO:0000256" key="1">
    <source>
        <dbReference type="SAM" id="Phobius"/>
    </source>
</evidence>
<reference evidence="2 3" key="1">
    <citation type="journal article" date="2014" name="Genome Biol. Evol.">
        <title>The secreted proteins of Achlya hypogyna and Thraustotheca clavata identify the ancestral oomycete secretome and reveal gene acquisitions by horizontal gene transfer.</title>
        <authorList>
            <person name="Misner I."/>
            <person name="Blouin N."/>
            <person name="Leonard G."/>
            <person name="Richards T.A."/>
            <person name="Lane C.E."/>
        </authorList>
    </citation>
    <scope>NUCLEOTIDE SEQUENCE [LARGE SCALE GENOMIC DNA]</scope>
    <source>
        <strain evidence="2 3">ATCC 48635</strain>
    </source>
</reference>
<keyword evidence="1" id="KW-1133">Transmembrane helix</keyword>
<feature type="transmembrane region" description="Helical" evidence="1">
    <location>
        <begin position="1662"/>
        <end position="1684"/>
    </location>
</feature>
<keyword evidence="1" id="KW-0812">Transmembrane</keyword>
<name>A0A1V9Z1F4_ACHHY</name>
<feature type="transmembrane region" description="Helical" evidence="1">
    <location>
        <begin position="1535"/>
        <end position="1559"/>
    </location>
</feature>
<feature type="transmembrane region" description="Helical" evidence="1">
    <location>
        <begin position="898"/>
        <end position="919"/>
    </location>
</feature>
<keyword evidence="1" id="KW-0472">Membrane</keyword>